<reference evidence="1" key="1">
    <citation type="submission" date="2019-08" db="EMBL/GenBank/DDBJ databases">
        <title>Genome sequence of Clostridiales bacterium MT110.</title>
        <authorList>
            <person name="Cao J."/>
        </authorList>
    </citation>
    <scope>NUCLEOTIDE SEQUENCE</scope>
    <source>
        <strain evidence="1">MT110</strain>
    </source>
</reference>
<name>A0ACD1A805_9FIRM</name>
<dbReference type="EMBL" id="CP042469">
    <property type="protein sequence ID" value="QOX62475.1"/>
    <property type="molecule type" value="Genomic_DNA"/>
</dbReference>
<dbReference type="Proteomes" id="UP000594014">
    <property type="component" value="Chromosome"/>
</dbReference>
<gene>
    <name evidence="1" type="primary">priA</name>
    <name evidence="1" type="ORF">FRZ06_03500</name>
</gene>
<evidence type="ECO:0000313" key="1">
    <source>
        <dbReference type="EMBL" id="QOX62475.1"/>
    </source>
</evidence>
<proteinExistence type="predicted"/>
<evidence type="ECO:0000313" key="2">
    <source>
        <dbReference type="Proteomes" id="UP000594014"/>
    </source>
</evidence>
<sequence>MKYVNVVIDNNTDHTDNLYTYSCADDNVRVGSKVTVPFAMGNRIKEAYVIQTADQLTEEIKGLKAVDAVDPEISLSEEAVATCIWMKRQYLCRYIDAIKCFTPAGTSSKRGKIRTPYKDATGESSGGKALTPEQKNAVESIRPVIAAGEHNVFLIHGVTGSGKTEIYMKVIEECIGRGRTAIMMVPEISLTPQTIDRFIGRFGTEQIAVLHSKLSLGERYDEWMRIRRGEVKIVIGARSAIFAPLENIGTIVLDEEHETTYKSDMTPKYDAVEVAIRRAKKNHAVVLLGSATPSLVSSYKAEQGEYHKILLKERYNGTPLPDVEIVDMREELKQGNRSIFSVSLYEEIKKNLAEKRQVILFLNRRGYSTFVSCRSCGYVMKCKECGISLTYHKSRNEAVCHFCGHSEKVPVLCPDCGGKYIKHFGTGTEKVEEMTREIFPDYNIDRLDLDTTTKKGSIDKILNSFRKGKTNILIGTQLVAKGLDFSNVGLVGIISADITLNVPDFRSAERTFQLITQAAGRAGRGDRRGRVLIQTYHPDHYAILAAKDHDYDTFYQSESLLRRQLGYPPFSDLMQVVLSAEKEKDALELCRQIAEEFIRGVGEEERRYVLGPQAAPMNKIKGLYRYQLLIKCFPGKRKAYTKVLNNIRLKISTDRNAKYLISVDVNPYSFL</sequence>
<keyword evidence="2" id="KW-1185">Reference proteome</keyword>
<accession>A0ACD1A805</accession>
<protein>
    <submittedName>
        <fullName evidence="1">Primosomal protein N</fullName>
    </submittedName>
</protein>
<organism evidence="1 2">
    <name type="scientific">Anoxybacterium hadale</name>
    <dbReference type="NCBI Taxonomy" id="3408580"/>
    <lineage>
        <taxon>Bacteria</taxon>
        <taxon>Bacillati</taxon>
        <taxon>Bacillota</taxon>
        <taxon>Clostridia</taxon>
        <taxon>Peptostreptococcales</taxon>
        <taxon>Anaerovoracaceae</taxon>
        <taxon>Anoxybacterium</taxon>
    </lineage>
</organism>